<dbReference type="Gene3D" id="1.10.510.10">
    <property type="entry name" value="Transferase(Phosphotransferase) domain 1"/>
    <property type="match status" value="1"/>
</dbReference>
<dbReference type="EMBL" id="KK583749">
    <property type="protein sequence ID" value="KDO17184.1"/>
    <property type="molecule type" value="Genomic_DNA"/>
</dbReference>
<dbReference type="InterPro" id="IPR000719">
    <property type="entry name" value="Prot_kinase_dom"/>
</dbReference>
<dbReference type="SUPFAM" id="SSF56112">
    <property type="entry name" value="Protein kinase-like (PK-like)"/>
    <property type="match status" value="1"/>
</dbReference>
<evidence type="ECO:0000259" key="1">
    <source>
        <dbReference type="PROSITE" id="PS50011"/>
    </source>
</evidence>
<dbReference type="GO" id="GO:0004713">
    <property type="term" value="F:protein tyrosine kinase activity"/>
    <property type="evidence" value="ECO:0007669"/>
    <property type="project" value="InterPro"/>
</dbReference>
<dbReference type="InterPro" id="IPR011009">
    <property type="entry name" value="Kinase-like_dom_sf"/>
</dbReference>
<protein>
    <submittedName>
        <fullName evidence="2">TKL protein kinase</fullName>
    </submittedName>
</protein>
<dbReference type="InterPro" id="IPR008266">
    <property type="entry name" value="Tyr_kinase_AS"/>
</dbReference>
<dbReference type="Pfam" id="PF07714">
    <property type="entry name" value="PK_Tyr_Ser-Thr"/>
    <property type="match status" value="1"/>
</dbReference>
<sequence>SDLNPIKPLTSNAHGEVWLSQFGADVVVVQRIHDKSSESLAMFVEEILLRATIESPYIVQFIGVSWHQPRDMACVLEYMNRGNLQDYLARHSPTTYPWAAKLEAIVSIVRGLIYLHTLDPPIIHRDLRSRNVLLDSEKGTKINDFGSSRETSEQSMTNGVGSYQWAAPELLLGSLYNTAVDIYSFGVLLTEFSTHQVPYVRTLDPSTGRVYTQDKVMQLVTKGELVPDFDWAPIWLIEIARLCMATAPEKRPTALAVAGLLDKHQFEVIEA</sequence>
<gene>
    <name evidence="2" type="ORF">SPRG_17425</name>
</gene>
<dbReference type="SMART" id="SM00219">
    <property type="entry name" value="TyrKc"/>
    <property type="match status" value="1"/>
</dbReference>
<dbReference type="GO" id="GO:0004674">
    <property type="term" value="F:protein serine/threonine kinase activity"/>
    <property type="evidence" value="ECO:0007669"/>
    <property type="project" value="TreeGrafter"/>
</dbReference>
<dbReference type="VEuPathDB" id="FungiDB:SPRG_17425"/>
<feature type="non-terminal residue" evidence="2">
    <location>
        <position position="1"/>
    </location>
</feature>
<keyword evidence="2" id="KW-0808">Transferase</keyword>
<dbReference type="OrthoDB" id="64506at2759"/>
<dbReference type="AlphaFoldDB" id="A0A067BFQ7"/>
<dbReference type="KEGG" id="spar:SPRG_17425"/>
<dbReference type="PIRSF" id="PIRSF000654">
    <property type="entry name" value="Integrin-linked_kinase"/>
    <property type="match status" value="1"/>
</dbReference>
<dbReference type="PRINTS" id="PR00109">
    <property type="entry name" value="TYRKINASE"/>
</dbReference>
<dbReference type="GeneID" id="24138967"/>
<dbReference type="GO" id="GO:0005524">
    <property type="term" value="F:ATP binding"/>
    <property type="evidence" value="ECO:0007669"/>
    <property type="project" value="InterPro"/>
</dbReference>
<name>A0A067BFQ7_SAPPC</name>
<organism evidence="2 3">
    <name type="scientific">Saprolegnia parasitica (strain CBS 223.65)</name>
    <dbReference type="NCBI Taxonomy" id="695850"/>
    <lineage>
        <taxon>Eukaryota</taxon>
        <taxon>Sar</taxon>
        <taxon>Stramenopiles</taxon>
        <taxon>Oomycota</taxon>
        <taxon>Saprolegniomycetes</taxon>
        <taxon>Saprolegniales</taxon>
        <taxon>Saprolegniaceae</taxon>
        <taxon>Saprolegnia</taxon>
    </lineage>
</organism>
<accession>A0A067BFQ7</accession>
<dbReference type="PROSITE" id="PS50011">
    <property type="entry name" value="PROTEIN_KINASE_DOM"/>
    <property type="match status" value="1"/>
</dbReference>
<dbReference type="InterPro" id="IPR001245">
    <property type="entry name" value="Ser-Thr/Tyr_kinase_cat_dom"/>
</dbReference>
<dbReference type="Proteomes" id="UP000030745">
    <property type="component" value="Unassembled WGS sequence"/>
</dbReference>
<dbReference type="PANTHER" id="PTHR44329:SF214">
    <property type="entry name" value="PROTEIN KINASE DOMAIN-CONTAINING PROTEIN"/>
    <property type="match status" value="1"/>
</dbReference>
<proteinExistence type="predicted"/>
<dbReference type="PANTHER" id="PTHR44329">
    <property type="entry name" value="SERINE/THREONINE-PROTEIN KINASE TNNI3K-RELATED"/>
    <property type="match status" value="1"/>
</dbReference>
<reference evidence="2 3" key="1">
    <citation type="journal article" date="2013" name="PLoS Genet.">
        <title>Distinctive expansion of potential virulence genes in the genome of the oomycete fish pathogen Saprolegnia parasitica.</title>
        <authorList>
            <person name="Jiang R.H."/>
            <person name="de Bruijn I."/>
            <person name="Haas B.J."/>
            <person name="Belmonte R."/>
            <person name="Lobach L."/>
            <person name="Christie J."/>
            <person name="van den Ackerveken G."/>
            <person name="Bottin A."/>
            <person name="Bulone V."/>
            <person name="Diaz-Moreno S.M."/>
            <person name="Dumas B."/>
            <person name="Fan L."/>
            <person name="Gaulin E."/>
            <person name="Govers F."/>
            <person name="Grenville-Briggs L.J."/>
            <person name="Horner N.R."/>
            <person name="Levin J.Z."/>
            <person name="Mammella M."/>
            <person name="Meijer H.J."/>
            <person name="Morris P."/>
            <person name="Nusbaum C."/>
            <person name="Oome S."/>
            <person name="Phillips A.J."/>
            <person name="van Rooyen D."/>
            <person name="Rzeszutek E."/>
            <person name="Saraiva M."/>
            <person name="Secombes C.J."/>
            <person name="Seidl M.F."/>
            <person name="Snel B."/>
            <person name="Stassen J.H."/>
            <person name="Sykes S."/>
            <person name="Tripathy S."/>
            <person name="van den Berg H."/>
            <person name="Vega-Arreguin J.C."/>
            <person name="Wawra S."/>
            <person name="Young S.K."/>
            <person name="Zeng Q."/>
            <person name="Dieguez-Uribeondo J."/>
            <person name="Russ C."/>
            <person name="Tyler B.M."/>
            <person name="van West P."/>
        </authorList>
    </citation>
    <scope>NUCLEOTIDE SEQUENCE [LARGE SCALE GENOMIC DNA]</scope>
    <source>
        <strain evidence="2 3">CBS 223.65</strain>
    </source>
</reference>
<dbReference type="InterPro" id="IPR051681">
    <property type="entry name" value="Ser/Thr_Kinases-Pseudokinases"/>
</dbReference>
<dbReference type="RefSeq" id="XP_012212110.1">
    <property type="nucleotide sequence ID" value="XM_012356720.1"/>
</dbReference>
<dbReference type="STRING" id="695850.A0A067BFQ7"/>
<dbReference type="OMA" id="EHYDAIN"/>
<evidence type="ECO:0000313" key="3">
    <source>
        <dbReference type="Proteomes" id="UP000030745"/>
    </source>
</evidence>
<dbReference type="Gene3D" id="3.30.200.20">
    <property type="entry name" value="Phosphorylase Kinase, domain 1"/>
    <property type="match status" value="1"/>
</dbReference>
<dbReference type="PROSITE" id="PS00109">
    <property type="entry name" value="PROTEIN_KINASE_TYR"/>
    <property type="match status" value="1"/>
</dbReference>
<keyword evidence="3" id="KW-1185">Reference proteome</keyword>
<keyword evidence="2" id="KW-0418">Kinase</keyword>
<feature type="domain" description="Protein kinase" evidence="1">
    <location>
        <begin position="3"/>
        <end position="267"/>
    </location>
</feature>
<dbReference type="InterPro" id="IPR020635">
    <property type="entry name" value="Tyr_kinase_cat_dom"/>
</dbReference>
<evidence type="ECO:0000313" key="2">
    <source>
        <dbReference type="EMBL" id="KDO17184.1"/>
    </source>
</evidence>